<sequence length="27" mass="3150">MFLSCSSYHLHLLCNNCLRMLEFTCLG</sequence>
<reference evidence="1" key="1">
    <citation type="submission" date="2018-02" db="EMBL/GenBank/DDBJ databases">
        <title>Rhizophora mucronata_Transcriptome.</title>
        <authorList>
            <person name="Meera S.P."/>
            <person name="Sreeshan A."/>
            <person name="Augustine A."/>
        </authorList>
    </citation>
    <scope>NUCLEOTIDE SEQUENCE</scope>
    <source>
        <tissue evidence="1">Leaf</tissue>
    </source>
</reference>
<dbReference type="AlphaFoldDB" id="A0A2P2QS65"/>
<name>A0A2P2QS65_RHIMU</name>
<dbReference type="EMBL" id="GGEC01089284">
    <property type="protein sequence ID" value="MBX69768.1"/>
    <property type="molecule type" value="Transcribed_RNA"/>
</dbReference>
<protein>
    <submittedName>
        <fullName evidence="1">Uncharacterized protein</fullName>
    </submittedName>
</protein>
<evidence type="ECO:0000313" key="1">
    <source>
        <dbReference type="EMBL" id="MBX69768.1"/>
    </source>
</evidence>
<organism evidence="1">
    <name type="scientific">Rhizophora mucronata</name>
    <name type="common">Asiatic mangrove</name>
    <dbReference type="NCBI Taxonomy" id="61149"/>
    <lineage>
        <taxon>Eukaryota</taxon>
        <taxon>Viridiplantae</taxon>
        <taxon>Streptophyta</taxon>
        <taxon>Embryophyta</taxon>
        <taxon>Tracheophyta</taxon>
        <taxon>Spermatophyta</taxon>
        <taxon>Magnoliopsida</taxon>
        <taxon>eudicotyledons</taxon>
        <taxon>Gunneridae</taxon>
        <taxon>Pentapetalae</taxon>
        <taxon>rosids</taxon>
        <taxon>fabids</taxon>
        <taxon>Malpighiales</taxon>
        <taxon>Rhizophoraceae</taxon>
        <taxon>Rhizophora</taxon>
    </lineage>
</organism>
<proteinExistence type="predicted"/>
<accession>A0A2P2QS65</accession>